<evidence type="ECO:0000313" key="4">
    <source>
        <dbReference type="Proteomes" id="UP000789901"/>
    </source>
</evidence>
<feature type="region of interest" description="Disordered" evidence="2">
    <location>
        <begin position="53"/>
        <end position="91"/>
    </location>
</feature>
<evidence type="ECO:0000256" key="2">
    <source>
        <dbReference type="SAM" id="MobiDB-lite"/>
    </source>
</evidence>
<proteinExistence type="predicted"/>
<feature type="non-terminal residue" evidence="3">
    <location>
        <position position="322"/>
    </location>
</feature>
<feature type="compositionally biased region" description="Polar residues" evidence="2">
    <location>
        <begin position="75"/>
        <end position="87"/>
    </location>
</feature>
<dbReference type="PANTHER" id="PTHR31635:SF196">
    <property type="entry name" value="REVERSE TRANSCRIPTASE DOMAIN-CONTAINING PROTEIN-RELATED"/>
    <property type="match status" value="1"/>
</dbReference>
<evidence type="ECO:0000313" key="3">
    <source>
        <dbReference type="EMBL" id="CAG8471210.1"/>
    </source>
</evidence>
<reference evidence="3 4" key="1">
    <citation type="submission" date="2021-06" db="EMBL/GenBank/DDBJ databases">
        <authorList>
            <person name="Kallberg Y."/>
            <person name="Tangrot J."/>
            <person name="Rosling A."/>
        </authorList>
    </citation>
    <scope>NUCLEOTIDE SEQUENCE [LARGE SCALE GENOMIC DNA]</scope>
    <source>
        <strain evidence="3 4">120-4 pot B 10/14</strain>
    </source>
</reference>
<accession>A0ABM8VXH1</accession>
<keyword evidence="1" id="KW-0175">Coiled coil</keyword>
<dbReference type="EMBL" id="CAJVQB010000154">
    <property type="protein sequence ID" value="CAG8471210.1"/>
    <property type="molecule type" value="Genomic_DNA"/>
</dbReference>
<sequence length="322" mass="36471">MTESEKGKNGRKKTKTHDTRSKNGNKENEYQGHTLELKNTYIQENRVQKALTGSSSLNTSWADDTEATYGKGGNLCQSNTTENTSLPSGERSEDLMVDRIEGSGINPDNVMSDFGSGDSEGTIETDLETLRIEDEKINKLTEEKKKQDTPIRQWEMNGDKKKLENTQVEKQEVTMDNMNKEIAQEQDQVIQYENTQVDMQNSVKIIQDNLTKDQKKSDKLETVSKNQNQDLVKEITAKEVKKIIGSFACNKAPGVDGLSYKFYKRMKVVVTPVLRTLFNKALKNSKIQESWGKSIIFFISKELCVLSRNSSKDKILSNIYGL</sequence>
<keyword evidence="4" id="KW-1185">Reference proteome</keyword>
<evidence type="ECO:0000256" key="1">
    <source>
        <dbReference type="SAM" id="Coils"/>
    </source>
</evidence>
<name>A0ABM8VXH1_GIGMA</name>
<dbReference type="Proteomes" id="UP000789901">
    <property type="component" value="Unassembled WGS sequence"/>
</dbReference>
<feature type="region of interest" description="Disordered" evidence="2">
    <location>
        <begin position="1"/>
        <end position="37"/>
    </location>
</feature>
<protein>
    <submittedName>
        <fullName evidence="3">40446_t:CDS:1</fullName>
    </submittedName>
</protein>
<organism evidence="3 4">
    <name type="scientific">Gigaspora margarita</name>
    <dbReference type="NCBI Taxonomy" id="4874"/>
    <lineage>
        <taxon>Eukaryota</taxon>
        <taxon>Fungi</taxon>
        <taxon>Fungi incertae sedis</taxon>
        <taxon>Mucoromycota</taxon>
        <taxon>Glomeromycotina</taxon>
        <taxon>Glomeromycetes</taxon>
        <taxon>Diversisporales</taxon>
        <taxon>Gigasporaceae</taxon>
        <taxon>Gigaspora</taxon>
    </lineage>
</organism>
<dbReference type="PANTHER" id="PTHR31635">
    <property type="entry name" value="REVERSE TRANSCRIPTASE DOMAIN-CONTAINING PROTEIN-RELATED"/>
    <property type="match status" value="1"/>
</dbReference>
<feature type="compositionally biased region" description="Basic and acidic residues" evidence="2">
    <location>
        <begin position="16"/>
        <end position="30"/>
    </location>
</feature>
<comment type="caution">
    <text evidence="3">The sequence shown here is derived from an EMBL/GenBank/DDBJ whole genome shotgun (WGS) entry which is preliminary data.</text>
</comment>
<feature type="coiled-coil region" evidence="1">
    <location>
        <begin position="161"/>
        <end position="195"/>
    </location>
</feature>
<gene>
    <name evidence="3" type="ORF">GMARGA_LOCUS786</name>
</gene>
<feature type="compositionally biased region" description="Polar residues" evidence="2">
    <location>
        <begin position="53"/>
        <end position="62"/>
    </location>
</feature>